<comment type="caution">
    <text evidence="1">The sequence shown here is derived from an EMBL/GenBank/DDBJ whole genome shotgun (WGS) entry which is preliminary data.</text>
</comment>
<organism evidence="1 2">
    <name type="scientific">Armatimonas rosea</name>
    <dbReference type="NCBI Taxonomy" id="685828"/>
    <lineage>
        <taxon>Bacteria</taxon>
        <taxon>Bacillati</taxon>
        <taxon>Armatimonadota</taxon>
        <taxon>Armatimonadia</taxon>
        <taxon>Armatimonadales</taxon>
        <taxon>Armatimonadaceae</taxon>
        <taxon>Armatimonas</taxon>
    </lineage>
</organism>
<keyword evidence="2" id="KW-1185">Reference proteome</keyword>
<evidence type="ECO:0000313" key="2">
    <source>
        <dbReference type="Proteomes" id="UP000520814"/>
    </source>
</evidence>
<dbReference type="EMBL" id="JACHGW010000006">
    <property type="protein sequence ID" value="MBB6053277.1"/>
    <property type="molecule type" value="Genomic_DNA"/>
</dbReference>
<name>A0A7W9SUV2_ARMRO</name>
<reference evidence="1 2" key="1">
    <citation type="submission" date="2020-08" db="EMBL/GenBank/DDBJ databases">
        <title>Genomic Encyclopedia of Type Strains, Phase IV (KMG-IV): sequencing the most valuable type-strain genomes for metagenomic binning, comparative biology and taxonomic classification.</title>
        <authorList>
            <person name="Goeker M."/>
        </authorList>
    </citation>
    <scope>NUCLEOTIDE SEQUENCE [LARGE SCALE GENOMIC DNA]</scope>
    <source>
        <strain evidence="1 2">DSM 23562</strain>
    </source>
</reference>
<dbReference type="AlphaFoldDB" id="A0A7W9SUV2"/>
<protein>
    <submittedName>
        <fullName evidence="1">Uncharacterized protein</fullName>
    </submittedName>
</protein>
<dbReference type="Proteomes" id="UP000520814">
    <property type="component" value="Unassembled WGS sequence"/>
</dbReference>
<accession>A0A7W9SUV2</accession>
<evidence type="ECO:0000313" key="1">
    <source>
        <dbReference type="EMBL" id="MBB6053277.1"/>
    </source>
</evidence>
<proteinExistence type="predicted"/>
<dbReference type="RefSeq" id="WP_184203374.1">
    <property type="nucleotide sequence ID" value="NZ_JACHGW010000006.1"/>
</dbReference>
<sequence length="143" mass="14391">MAKGTWSALGTVTTVLSTGLNSLASNASAISNSYTTSGWMLARVTLTISYAVAPTANTSIDLFAIQSSDGGTTWSDGSGSVTPTAGLIKSFGLRAVTGAQVLVDTVMIPPGPIKFLARSNGVGQTAAASGNTITIETVTVDMT</sequence>
<gene>
    <name evidence="1" type="ORF">HNQ39_005111</name>
</gene>